<dbReference type="Proteomes" id="UP000426328">
    <property type="component" value="Chromosome"/>
</dbReference>
<reference evidence="1 4" key="1">
    <citation type="submission" date="2019-10" db="EMBL/GenBank/DDBJ databases">
        <title>Comparative genomics of sulfur disproportionating microorganisms.</title>
        <authorList>
            <person name="Ward L.M."/>
            <person name="Bertran E."/>
            <person name="Johnston D."/>
        </authorList>
    </citation>
    <scope>NUCLEOTIDE SEQUENCE [LARGE SCALE GENOMIC DNA]</scope>
    <source>
        <strain evidence="1 4">DSM 3772</strain>
    </source>
</reference>
<dbReference type="KEGG" id="aamb:D1866_04515"/>
<dbReference type="RefSeq" id="WP_152942516.1">
    <property type="nucleotide sequence ID" value="NZ_CP045482.1"/>
</dbReference>
<evidence type="ECO:0000313" key="1">
    <source>
        <dbReference type="EMBL" id="MQL56119.1"/>
    </source>
</evidence>
<sequence length="88" mass="10327">MKNYRRDLYKLLITLGVAKKMGRYYVISKPWLRKLEVIVDENSCTFIGKYGYGSKEAIGEVFLDGQAVKVKEEINDYEKENPSFRIRI</sequence>
<accession>A0A650CV50</accession>
<dbReference type="EMBL" id="CP045482">
    <property type="protein sequence ID" value="QGR21337.1"/>
    <property type="molecule type" value="Genomic_DNA"/>
</dbReference>
<protein>
    <submittedName>
        <fullName evidence="2">Uncharacterized protein</fullName>
    </submittedName>
</protein>
<dbReference type="AlphaFoldDB" id="A0A650CV50"/>
<evidence type="ECO:0000313" key="4">
    <source>
        <dbReference type="Proteomes" id="UP000474054"/>
    </source>
</evidence>
<dbReference type="EMBL" id="WHYS01000002">
    <property type="protein sequence ID" value="MQL56119.1"/>
    <property type="molecule type" value="Genomic_DNA"/>
</dbReference>
<keyword evidence="3" id="KW-1185">Reference proteome</keyword>
<dbReference type="GeneID" id="42778974"/>
<dbReference type="Proteomes" id="UP000474054">
    <property type="component" value="Unassembled WGS sequence"/>
</dbReference>
<proteinExistence type="predicted"/>
<gene>
    <name evidence="2" type="ORF">D1866_04515</name>
    <name evidence="1" type="ORF">GFB69_10310</name>
</gene>
<evidence type="ECO:0000313" key="2">
    <source>
        <dbReference type="EMBL" id="QGR21337.1"/>
    </source>
</evidence>
<organism evidence="2 3">
    <name type="scientific">Acidianus ambivalens</name>
    <name type="common">Desulfurolobus ambivalens</name>
    <dbReference type="NCBI Taxonomy" id="2283"/>
    <lineage>
        <taxon>Archaea</taxon>
        <taxon>Thermoproteota</taxon>
        <taxon>Thermoprotei</taxon>
        <taxon>Sulfolobales</taxon>
        <taxon>Sulfolobaceae</taxon>
        <taxon>Acidianus</taxon>
    </lineage>
</organism>
<evidence type="ECO:0000313" key="3">
    <source>
        <dbReference type="Proteomes" id="UP000426328"/>
    </source>
</evidence>
<name>A0A650CV50_ACIAM</name>
<reference evidence="2 3" key="2">
    <citation type="submission" date="2019-10" db="EMBL/GenBank/DDBJ databases">
        <title>Genome Sequences from Six Type Strain Members of the Archaeal Family Sulfolobaceae: Acidianus ambivalens, Acidianus infernus, Metallosphaera prunae, Stygiolobus azoricus, Sulfolobus metallicus, and Sulfurisphaera ohwakuensis.</title>
        <authorList>
            <person name="Counts J.A."/>
            <person name="Kelly R.M."/>
        </authorList>
    </citation>
    <scope>NUCLEOTIDE SEQUENCE [LARGE SCALE GENOMIC DNA]</scope>
    <source>
        <strain evidence="2 3">LEI 10</strain>
    </source>
</reference>